<reference evidence="3 4" key="3">
    <citation type="submission" date="2017-10" db="EMBL/GenBank/DDBJ databases">
        <title>Extensive intraspecific genome diversity in a model arbuscular mycorrhizal fungus.</title>
        <authorList>
            <person name="Chen E.C.H."/>
            <person name="Morin E."/>
            <person name="Baudet D."/>
            <person name="Noel J."/>
            <person name="Ndikumana S."/>
            <person name="Charron P."/>
            <person name="St-Onge C."/>
            <person name="Giorgi J."/>
            <person name="Grigoriev I.V."/>
            <person name="Roux C."/>
            <person name="Martin F.M."/>
            <person name="Corradi N."/>
        </authorList>
    </citation>
    <scope>NUCLEOTIDE SEQUENCE [LARGE SCALE GENOMIC DNA]</scope>
    <source>
        <strain evidence="3 4">A1</strain>
    </source>
</reference>
<evidence type="ECO:0000313" key="3">
    <source>
        <dbReference type="EMBL" id="PKC64436.1"/>
    </source>
</evidence>
<dbReference type="AlphaFoldDB" id="A0A2I1ENF6"/>
<sequence length="206" mass="24188">MWMFKMKIYEESSYWLMLRVTQFIITVFCLILEIIQVILFMSLLQNTVPLSIYFSNNGQYKGEVKIWYYIVIGLSAIGLGFCIAYFKRLHEKGPFIIIETIFFLLWLSSGIANLYPLYDGGLVCNAKGYDSEIIPHQYYLWCRSYLISTLLSWMNTLAFVITILFSSIILGQNEKNETILERTLFRFKHLRETPTNNPHIINVQTD</sequence>
<keyword evidence="1" id="KW-1133">Transmembrane helix</keyword>
<organism evidence="2 5">
    <name type="scientific">Rhizophagus irregularis</name>
    <dbReference type="NCBI Taxonomy" id="588596"/>
    <lineage>
        <taxon>Eukaryota</taxon>
        <taxon>Fungi</taxon>
        <taxon>Fungi incertae sedis</taxon>
        <taxon>Mucoromycota</taxon>
        <taxon>Glomeromycotina</taxon>
        <taxon>Glomeromycetes</taxon>
        <taxon>Glomerales</taxon>
        <taxon>Glomeraceae</taxon>
        <taxon>Rhizophagus</taxon>
    </lineage>
</organism>
<name>A0A2I1ENF6_9GLOM</name>
<accession>A0A2I1ENF6</accession>
<dbReference type="Proteomes" id="UP000232688">
    <property type="component" value="Unassembled WGS sequence"/>
</dbReference>
<dbReference type="EMBL" id="LLXH01000636">
    <property type="protein sequence ID" value="PKC64436.1"/>
    <property type="molecule type" value="Genomic_DNA"/>
</dbReference>
<feature type="transmembrane region" description="Helical" evidence="1">
    <location>
        <begin position="95"/>
        <end position="118"/>
    </location>
</feature>
<dbReference type="EMBL" id="LLXJ01001759">
    <property type="protein sequence ID" value="PKC00880.1"/>
    <property type="molecule type" value="Genomic_DNA"/>
</dbReference>
<feature type="transmembrane region" description="Helical" evidence="1">
    <location>
        <begin position="138"/>
        <end position="165"/>
    </location>
</feature>
<evidence type="ECO:0000313" key="5">
    <source>
        <dbReference type="Proteomes" id="UP000232722"/>
    </source>
</evidence>
<reference evidence="2 5" key="2">
    <citation type="submission" date="2017-09" db="EMBL/GenBank/DDBJ databases">
        <title>Extensive intraspecific genome diversity in a model arbuscular mycorrhizal fungus.</title>
        <authorList>
            <person name="Chen E.C."/>
            <person name="Morin E."/>
            <person name="Beaudet D."/>
            <person name="Noel J."/>
            <person name="Ndikumana S."/>
            <person name="Charron P."/>
            <person name="St-Onge C."/>
            <person name="Giorgi J."/>
            <person name="Grigoriev I.V."/>
            <person name="Roux C."/>
            <person name="Martin F.M."/>
            <person name="Corradi N."/>
        </authorList>
    </citation>
    <scope>NUCLEOTIDE SEQUENCE [LARGE SCALE GENOMIC DNA]</scope>
    <source>
        <strain evidence="2 5">A5</strain>
    </source>
</reference>
<keyword evidence="1" id="KW-0472">Membrane</keyword>
<comment type="caution">
    <text evidence="2">The sequence shown here is derived from an EMBL/GenBank/DDBJ whole genome shotgun (WGS) entry which is preliminary data.</text>
</comment>
<feature type="transmembrane region" description="Helical" evidence="1">
    <location>
        <begin position="66"/>
        <end position="86"/>
    </location>
</feature>
<evidence type="ECO:0000256" key="1">
    <source>
        <dbReference type="SAM" id="Phobius"/>
    </source>
</evidence>
<feature type="transmembrane region" description="Helical" evidence="1">
    <location>
        <begin position="20"/>
        <end position="46"/>
    </location>
</feature>
<dbReference type="VEuPathDB" id="FungiDB:RhiirA1_537054"/>
<dbReference type="VEuPathDB" id="FungiDB:FUN_014798"/>
<evidence type="ECO:0000313" key="2">
    <source>
        <dbReference type="EMBL" id="PKC00880.1"/>
    </source>
</evidence>
<reference evidence="2 5" key="1">
    <citation type="submission" date="2016-04" db="EMBL/GenBank/DDBJ databases">
        <title>Genome analyses suggest a sexual origin of heterokaryosis in a supposedly ancient asexual fungus.</title>
        <authorList>
            <person name="Ropars J."/>
            <person name="Sedzielewska K."/>
            <person name="Noel J."/>
            <person name="Charron P."/>
            <person name="Farinelli L."/>
            <person name="Marton T."/>
            <person name="Kruger M."/>
            <person name="Pelin A."/>
            <person name="Brachmann A."/>
            <person name="Corradi N."/>
        </authorList>
    </citation>
    <scope>NUCLEOTIDE SEQUENCE [LARGE SCALE GENOMIC DNA]</scope>
    <source>
        <strain evidence="2 5">A5</strain>
    </source>
</reference>
<proteinExistence type="predicted"/>
<dbReference type="OrthoDB" id="2310673at2759"/>
<reference evidence="3 4" key="4">
    <citation type="submission" date="2017-10" db="EMBL/GenBank/DDBJ databases">
        <title>Genome analyses suggest a sexual origin of heterokaryosis in a supposedly ancient asexual fungus.</title>
        <authorList>
            <person name="Corradi N."/>
            <person name="Sedzielewska K."/>
            <person name="Noel J."/>
            <person name="Charron P."/>
            <person name="Farinelli L."/>
            <person name="Marton T."/>
            <person name="Kruger M."/>
            <person name="Pelin A."/>
            <person name="Brachmann A."/>
            <person name="Corradi N."/>
        </authorList>
    </citation>
    <scope>NUCLEOTIDE SEQUENCE [LARGE SCALE GENOMIC DNA]</scope>
    <source>
        <strain evidence="3 4">A1</strain>
    </source>
</reference>
<evidence type="ECO:0000313" key="4">
    <source>
        <dbReference type="Proteomes" id="UP000232688"/>
    </source>
</evidence>
<keyword evidence="1" id="KW-0812">Transmembrane</keyword>
<dbReference type="VEuPathDB" id="FungiDB:RhiirFUN_011972"/>
<dbReference type="Proteomes" id="UP000232722">
    <property type="component" value="Unassembled WGS sequence"/>
</dbReference>
<protein>
    <recommendedName>
        <fullName evidence="6">MARVEL domain-containing protein</fullName>
    </recommendedName>
</protein>
<evidence type="ECO:0008006" key="6">
    <source>
        <dbReference type="Google" id="ProtNLM"/>
    </source>
</evidence>
<gene>
    <name evidence="3" type="ORF">RhiirA1_537054</name>
    <name evidence="2" type="ORF">RhiirA5_504935</name>
</gene>